<accession>A0AAE0YNW4</accession>
<sequence>MASIPTRCAVWIDNHGVAFHKVRAVWIDNHGVNSYKVRAVWIDKHGVAFQLDARGVDRQSWGRQPQECWPCQLADTVIASNTTILESLSFSATASICMLALSSCEQRRGYFISEWQGHGV</sequence>
<dbReference type="AlphaFoldDB" id="A0AAE0YNW4"/>
<gene>
    <name evidence="1" type="ORF">RRG08_065603</name>
</gene>
<protein>
    <submittedName>
        <fullName evidence="1">Uncharacterized protein</fullName>
    </submittedName>
</protein>
<proteinExistence type="predicted"/>
<dbReference type="Proteomes" id="UP001283361">
    <property type="component" value="Unassembled WGS sequence"/>
</dbReference>
<keyword evidence="2" id="KW-1185">Reference proteome</keyword>
<name>A0AAE0YNW4_9GAST</name>
<dbReference type="EMBL" id="JAWDGP010005809">
    <property type="protein sequence ID" value="KAK3751697.1"/>
    <property type="molecule type" value="Genomic_DNA"/>
</dbReference>
<evidence type="ECO:0000313" key="1">
    <source>
        <dbReference type="EMBL" id="KAK3751697.1"/>
    </source>
</evidence>
<organism evidence="1 2">
    <name type="scientific">Elysia crispata</name>
    <name type="common">lettuce slug</name>
    <dbReference type="NCBI Taxonomy" id="231223"/>
    <lineage>
        <taxon>Eukaryota</taxon>
        <taxon>Metazoa</taxon>
        <taxon>Spiralia</taxon>
        <taxon>Lophotrochozoa</taxon>
        <taxon>Mollusca</taxon>
        <taxon>Gastropoda</taxon>
        <taxon>Heterobranchia</taxon>
        <taxon>Euthyneura</taxon>
        <taxon>Panpulmonata</taxon>
        <taxon>Sacoglossa</taxon>
        <taxon>Placobranchoidea</taxon>
        <taxon>Plakobranchidae</taxon>
        <taxon>Elysia</taxon>
    </lineage>
</organism>
<evidence type="ECO:0000313" key="2">
    <source>
        <dbReference type="Proteomes" id="UP001283361"/>
    </source>
</evidence>
<comment type="caution">
    <text evidence="1">The sequence shown here is derived from an EMBL/GenBank/DDBJ whole genome shotgun (WGS) entry which is preliminary data.</text>
</comment>
<reference evidence="1" key="1">
    <citation type="journal article" date="2023" name="G3 (Bethesda)">
        <title>A reference genome for the long-term kleptoplast-retaining sea slug Elysia crispata morphotype clarki.</title>
        <authorList>
            <person name="Eastman K.E."/>
            <person name="Pendleton A.L."/>
            <person name="Shaikh M.A."/>
            <person name="Suttiyut T."/>
            <person name="Ogas R."/>
            <person name="Tomko P."/>
            <person name="Gavelis G."/>
            <person name="Widhalm J.R."/>
            <person name="Wisecaver J.H."/>
        </authorList>
    </citation>
    <scope>NUCLEOTIDE SEQUENCE</scope>
    <source>
        <strain evidence="1">ECLA1</strain>
    </source>
</reference>